<accession>A0A8S1A2H0</accession>
<name>A0A8S1A2H0_ARCPL</name>
<evidence type="ECO:0008006" key="5">
    <source>
        <dbReference type="Google" id="ProtNLM"/>
    </source>
</evidence>
<comment type="caution">
    <text evidence="3">The sequence shown here is derived from an EMBL/GenBank/DDBJ whole genome shotgun (WGS) entry which is preliminary data.</text>
</comment>
<dbReference type="PANTHER" id="PTHR43028">
    <property type="entry name" value="3'(2'),5'-BISPHOSPHATE NUCLEOTIDASE 1"/>
    <property type="match status" value="1"/>
</dbReference>
<dbReference type="Gene3D" id="3.30.540.10">
    <property type="entry name" value="Fructose-1,6-Bisphosphatase, subunit A, domain 1"/>
    <property type="match status" value="1"/>
</dbReference>
<keyword evidence="2" id="KW-0479">Metal-binding</keyword>
<dbReference type="GO" id="GO:0046872">
    <property type="term" value="F:metal ion binding"/>
    <property type="evidence" value="ECO:0007669"/>
    <property type="project" value="UniProtKB-KW"/>
</dbReference>
<evidence type="ECO:0000313" key="3">
    <source>
        <dbReference type="EMBL" id="CAB3238847.1"/>
    </source>
</evidence>
<sequence length="341" mass="36959">MNNILETLINASEKAACVARSCCAGPHNEELLVAEKLAEEANERFEHDFKTLADVVAQEAARCEIASCFPDLAKHVRGEECTEIDGVRISLQDSKEETAELLRQIVAPVVAARMAEAAHCSTLHGFSDKLPNNLSNIDTSDLGVWIDPIDATAEFIAGVRGEADADRGLLCVTVLIGAYRRSTGEPVIGVINQPFYDNGRGRVVWGVNYGDIHEWGGSNAVEQNHVMLMSGAEKPEIAAKFKNVGWEVKAVPGAGHKLLKVVLGEAAAYIVSQGTTYRWDTCAPHAILRAKGGDVLCYKPHTPVTYNVATGINPSYYRNSEGIIAFNNPSILEEIKNVLCE</sequence>
<dbReference type="InterPro" id="IPR000760">
    <property type="entry name" value="Inositol_monophosphatase-like"/>
</dbReference>
<feature type="binding site" evidence="2">
    <location>
        <position position="147"/>
    </location>
    <ligand>
        <name>Mg(2+)</name>
        <dbReference type="ChEBI" id="CHEBI:18420"/>
        <label>1</label>
        <note>catalytic</note>
    </ligand>
</feature>
<dbReference type="GO" id="GO:0046854">
    <property type="term" value="P:phosphatidylinositol phosphate biosynthetic process"/>
    <property type="evidence" value="ECO:0007669"/>
    <property type="project" value="InterPro"/>
</dbReference>
<dbReference type="PANTHER" id="PTHR43028:SF3">
    <property type="entry name" value="INOSITOL POLYPHOSPHATE 1-PHOSPHATASE"/>
    <property type="match status" value="1"/>
</dbReference>
<dbReference type="GO" id="GO:0004441">
    <property type="term" value="F:inositol-1,4-bisphosphate 1-phosphatase activity"/>
    <property type="evidence" value="ECO:0007669"/>
    <property type="project" value="TreeGrafter"/>
</dbReference>
<dbReference type="Pfam" id="PF00459">
    <property type="entry name" value="Inositol_P"/>
    <property type="match status" value="1"/>
</dbReference>
<evidence type="ECO:0000256" key="1">
    <source>
        <dbReference type="ARBA" id="ARBA00009759"/>
    </source>
</evidence>
<dbReference type="AlphaFoldDB" id="A0A8S1A2H0"/>
<comment type="similarity">
    <text evidence="1">Belongs to the inositol monophosphatase superfamily.</text>
</comment>
<dbReference type="PROSITE" id="PS00630">
    <property type="entry name" value="IMP_2"/>
    <property type="match status" value="1"/>
</dbReference>
<dbReference type="InterPro" id="IPR050725">
    <property type="entry name" value="CysQ/Inositol_MonoPase"/>
</dbReference>
<proteinExistence type="inferred from homology"/>
<protein>
    <recommendedName>
        <fullName evidence="5">Inositol polyphosphate 1-phosphatase</fullName>
    </recommendedName>
</protein>
<reference evidence="3 4" key="1">
    <citation type="submission" date="2020-04" db="EMBL/GenBank/DDBJ databases">
        <authorList>
            <person name="Wallbank WR R."/>
            <person name="Pardo Diaz C."/>
            <person name="Kozak K."/>
            <person name="Martin S."/>
            <person name="Jiggins C."/>
            <person name="Moest M."/>
            <person name="Warren A I."/>
            <person name="Byers J.R.P. K."/>
            <person name="Montejo-Kovacevich G."/>
            <person name="Yen C E."/>
        </authorList>
    </citation>
    <scope>NUCLEOTIDE SEQUENCE [LARGE SCALE GENOMIC DNA]</scope>
</reference>
<comment type="cofactor">
    <cofactor evidence="2">
        <name>Mg(2+)</name>
        <dbReference type="ChEBI" id="CHEBI:18420"/>
    </cofactor>
</comment>
<dbReference type="EMBL" id="CADEBD010000308">
    <property type="protein sequence ID" value="CAB3238847.1"/>
    <property type="molecule type" value="Genomic_DNA"/>
</dbReference>
<keyword evidence="2" id="KW-0460">Magnesium</keyword>
<feature type="binding site" evidence="2">
    <location>
        <position position="79"/>
    </location>
    <ligand>
        <name>Mg(2+)</name>
        <dbReference type="ChEBI" id="CHEBI:18420"/>
        <label>1</label>
        <note>catalytic</note>
    </ligand>
</feature>
<dbReference type="InterPro" id="IPR044897">
    <property type="entry name" value="INPP1_dom_1"/>
</dbReference>
<gene>
    <name evidence="3" type="ORF">APLA_LOCUS8359</name>
</gene>
<dbReference type="Gene3D" id="4.10.460.10">
    <property type="entry name" value="Inositol Polyphosphate 1-phosphatase, domain 1"/>
    <property type="match status" value="1"/>
</dbReference>
<evidence type="ECO:0000256" key="2">
    <source>
        <dbReference type="PIRSR" id="PIRSR600760-2"/>
    </source>
</evidence>
<dbReference type="InterPro" id="IPR020550">
    <property type="entry name" value="Inositol_monophosphatase_CS"/>
</dbReference>
<dbReference type="OrthoDB" id="7484295at2759"/>
<feature type="binding site" evidence="2">
    <location>
        <position position="149"/>
    </location>
    <ligand>
        <name>Mg(2+)</name>
        <dbReference type="ChEBI" id="CHEBI:18420"/>
        <label>1</label>
        <note>catalytic</note>
    </ligand>
</feature>
<feature type="binding site" evidence="2">
    <location>
        <position position="280"/>
    </location>
    <ligand>
        <name>Mg(2+)</name>
        <dbReference type="ChEBI" id="CHEBI:18420"/>
        <label>1</label>
        <note>catalytic</note>
    </ligand>
</feature>
<dbReference type="Proteomes" id="UP000494256">
    <property type="component" value="Unassembled WGS sequence"/>
</dbReference>
<organism evidence="3 4">
    <name type="scientific">Arctia plantaginis</name>
    <name type="common">Wood tiger moth</name>
    <name type="synonym">Phalaena plantaginis</name>
    <dbReference type="NCBI Taxonomy" id="874455"/>
    <lineage>
        <taxon>Eukaryota</taxon>
        <taxon>Metazoa</taxon>
        <taxon>Ecdysozoa</taxon>
        <taxon>Arthropoda</taxon>
        <taxon>Hexapoda</taxon>
        <taxon>Insecta</taxon>
        <taxon>Pterygota</taxon>
        <taxon>Neoptera</taxon>
        <taxon>Endopterygota</taxon>
        <taxon>Lepidoptera</taxon>
        <taxon>Glossata</taxon>
        <taxon>Ditrysia</taxon>
        <taxon>Noctuoidea</taxon>
        <taxon>Erebidae</taxon>
        <taxon>Arctiinae</taxon>
        <taxon>Arctia</taxon>
    </lineage>
</organism>
<evidence type="ECO:0000313" key="4">
    <source>
        <dbReference type="Proteomes" id="UP000494256"/>
    </source>
</evidence>
<dbReference type="SUPFAM" id="SSF56655">
    <property type="entry name" value="Carbohydrate phosphatase"/>
    <property type="match status" value="1"/>
</dbReference>
<feature type="binding site" evidence="2">
    <location>
        <position position="150"/>
    </location>
    <ligand>
        <name>Mg(2+)</name>
        <dbReference type="ChEBI" id="CHEBI:18420"/>
        <label>1</label>
        <note>catalytic</note>
    </ligand>
</feature>
<dbReference type="Gene3D" id="3.40.190.80">
    <property type="match status" value="1"/>
</dbReference>